<evidence type="ECO:0000313" key="1">
    <source>
        <dbReference type="EMBL" id="CAG7816028.1"/>
    </source>
</evidence>
<dbReference type="EMBL" id="CAJVCH010358995">
    <property type="protein sequence ID" value="CAG7816028.1"/>
    <property type="molecule type" value="Genomic_DNA"/>
</dbReference>
<protein>
    <submittedName>
        <fullName evidence="1">Uncharacterized protein</fullName>
    </submittedName>
</protein>
<accession>A0A8J2PCC9</accession>
<reference evidence="1" key="1">
    <citation type="submission" date="2021-06" db="EMBL/GenBank/DDBJ databases">
        <authorList>
            <person name="Hodson N. C."/>
            <person name="Mongue J. A."/>
            <person name="Jaron S. K."/>
        </authorList>
    </citation>
    <scope>NUCLEOTIDE SEQUENCE</scope>
</reference>
<sequence>IVWRNKCAVSWRLTAVTASKRKLDFLRLLTYQINTLLKVQSTLH</sequence>
<dbReference type="Proteomes" id="UP000708208">
    <property type="component" value="Unassembled WGS sequence"/>
</dbReference>
<gene>
    <name evidence="1" type="ORF">AFUS01_LOCUS26665</name>
</gene>
<keyword evidence="2" id="KW-1185">Reference proteome</keyword>
<comment type="caution">
    <text evidence="1">The sequence shown here is derived from an EMBL/GenBank/DDBJ whole genome shotgun (WGS) entry which is preliminary data.</text>
</comment>
<evidence type="ECO:0000313" key="2">
    <source>
        <dbReference type="Proteomes" id="UP000708208"/>
    </source>
</evidence>
<proteinExistence type="predicted"/>
<organism evidence="1 2">
    <name type="scientific">Allacma fusca</name>
    <dbReference type="NCBI Taxonomy" id="39272"/>
    <lineage>
        <taxon>Eukaryota</taxon>
        <taxon>Metazoa</taxon>
        <taxon>Ecdysozoa</taxon>
        <taxon>Arthropoda</taxon>
        <taxon>Hexapoda</taxon>
        <taxon>Collembola</taxon>
        <taxon>Symphypleona</taxon>
        <taxon>Sminthuridae</taxon>
        <taxon>Allacma</taxon>
    </lineage>
</organism>
<name>A0A8J2PCC9_9HEXA</name>
<dbReference type="AlphaFoldDB" id="A0A8J2PCC9"/>
<feature type="non-terminal residue" evidence="1">
    <location>
        <position position="1"/>
    </location>
</feature>